<evidence type="ECO:0000256" key="2">
    <source>
        <dbReference type="ARBA" id="ARBA00022669"/>
    </source>
</evidence>
<dbReference type="EMBL" id="JYNV01000262">
    <property type="protein sequence ID" value="KZM20887.1"/>
    <property type="molecule type" value="Genomic_DNA"/>
</dbReference>
<reference evidence="7 8" key="1">
    <citation type="journal article" date="2016" name="Sci. Rep.">
        <title>Draft genome sequencing and secretome analysis of fungal phytopathogen Ascochyta rabiei provides insight into the necrotrophic effector repertoire.</title>
        <authorList>
            <person name="Verma S."/>
            <person name="Gazara R.K."/>
            <person name="Nizam S."/>
            <person name="Parween S."/>
            <person name="Chattopadhyay D."/>
            <person name="Verma P.K."/>
        </authorList>
    </citation>
    <scope>NUCLEOTIDE SEQUENCE [LARGE SCALE GENOMIC DNA]</scope>
    <source>
        <strain evidence="7 8">ArDII</strain>
    </source>
</reference>
<feature type="disulfide bond" evidence="4">
    <location>
        <begin position="24"/>
        <end position="39"/>
    </location>
</feature>
<keyword evidence="2 4" id="KW-0147">Chitin-binding</keyword>
<dbReference type="AlphaFoldDB" id="A0A162ZYX2"/>
<dbReference type="PROSITE" id="PS50941">
    <property type="entry name" value="CHIT_BIND_I_2"/>
    <property type="match status" value="1"/>
</dbReference>
<dbReference type="SUPFAM" id="SSF57016">
    <property type="entry name" value="Plant lectins/antimicrobial peptides"/>
    <property type="match status" value="3"/>
</dbReference>
<organism evidence="7 8">
    <name type="scientific">Didymella rabiei</name>
    <name type="common">Chickpea ascochyta blight fungus</name>
    <name type="synonym">Mycosphaerella rabiei</name>
    <dbReference type="NCBI Taxonomy" id="5454"/>
    <lineage>
        <taxon>Eukaryota</taxon>
        <taxon>Fungi</taxon>
        <taxon>Dikarya</taxon>
        <taxon>Ascomycota</taxon>
        <taxon>Pezizomycotina</taxon>
        <taxon>Dothideomycetes</taxon>
        <taxon>Pleosporomycetidae</taxon>
        <taxon>Pleosporales</taxon>
        <taxon>Pleosporineae</taxon>
        <taxon>Didymellaceae</taxon>
        <taxon>Ascochyta</taxon>
    </lineage>
</organism>
<dbReference type="Pfam" id="PF00187">
    <property type="entry name" value="Chitin_bind_1"/>
    <property type="match status" value="1"/>
</dbReference>
<dbReference type="CDD" id="cd00035">
    <property type="entry name" value="ChtBD1"/>
    <property type="match status" value="2"/>
</dbReference>
<dbReference type="InterPro" id="IPR000868">
    <property type="entry name" value="Isochorismatase-like_dom"/>
</dbReference>
<dbReference type="SUPFAM" id="SSF52499">
    <property type="entry name" value="Isochorismatase-like hydrolases"/>
    <property type="match status" value="1"/>
</dbReference>
<evidence type="ECO:0000256" key="1">
    <source>
        <dbReference type="ARBA" id="ARBA00006336"/>
    </source>
</evidence>
<keyword evidence="3 4" id="KW-1015">Disulfide bond</keyword>
<comment type="caution">
    <text evidence="4">Lacks conserved residue(s) required for the propagation of feature annotation.</text>
</comment>
<dbReference type="Proteomes" id="UP000076837">
    <property type="component" value="Unassembled WGS sequence"/>
</dbReference>
<proteinExistence type="inferred from homology"/>
<feature type="chain" id="PRO_5007841392" evidence="5">
    <location>
        <begin position="18"/>
        <end position="371"/>
    </location>
</feature>
<dbReference type="Gene3D" id="3.30.60.10">
    <property type="entry name" value="Endochitinase-like"/>
    <property type="match status" value="3"/>
</dbReference>
<comment type="caution">
    <text evidence="7">The sequence shown here is derived from an EMBL/GenBank/DDBJ whole genome shotgun (WGS) entry which is preliminary data.</text>
</comment>
<gene>
    <name evidence="7" type="ORF">ST47_g7960</name>
</gene>
<dbReference type="InterPro" id="IPR036861">
    <property type="entry name" value="Endochitinase-like_sf"/>
</dbReference>
<dbReference type="InterPro" id="IPR036380">
    <property type="entry name" value="Isochorismatase-like_sf"/>
</dbReference>
<evidence type="ECO:0000313" key="7">
    <source>
        <dbReference type="EMBL" id="KZM20887.1"/>
    </source>
</evidence>
<dbReference type="Gene3D" id="3.40.50.850">
    <property type="entry name" value="Isochorismatase-like"/>
    <property type="match status" value="1"/>
</dbReference>
<feature type="domain" description="Chitin-binding type-1" evidence="6">
    <location>
        <begin position="21"/>
        <end position="70"/>
    </location>
</feature>
<name>A0A162ZYX2_DIDRA</name>
<feature type="disulfide bond" evidence="4">
    <location>
        <begin position="33"/>
        <end position="45"/>
    </location>
</feature>
<dbReference type="SMART" id="SM00270">
    <property type="entry name" value="ChtBD1"/>
    <property type="match status" value="3"/>
</dbReference>
<evidence type="ECO:0000256" key="3">
    <source>
        <dbReference type="ARBA" id="ARBA00023157"/>
    </source>
</evidence>
<dbReference type="PANTHER" id="PTHR47849">
    <property type="entry name" value="CHITIN-BINDING LECTIN 1"/>
    <property type="match status" value="1"/>
</dbReference>
<accession>A0A162ZYX2</accession>
<feature type="signal peptide" evidence="5">
    <location>
        <begin position="1"/>
        <end position="17"/>
    </location>
</feature>
<keyword evidence="5" id="KW-0732">Signal</keyword>
<comment type="similarity">
    <text evidence="1">Belongs to the isochorismatase family.</text>
</comment>
<sequence length="371" mass="39352">MKFAAVTILSLAAGVIAQIDPEHCGPKYGNLVCKDNNCCSQYGWCGSTKDHCDASSCLKSFSAPGSSCAPETTSPAQTFPASVPVIDVCGHAQGGVTCPGAGANGYFYRCCSSAGHCGPKNDIQDQSLYCGDGCQAGFGKCDNEKAPAEPTVARGPDAGEGETCGPIVNKKCKSGLCCSGSNFCGSGADFCGHKLIDDHHWPFIAASQDWHPEGHVSSTPAQPDTEPGDAVNITFVDSLLKQETQGVYADHYIAGTWRAETEDGVKNRPQYLEGFRTTDNNQYHQFTALVSKLTIRGIETLIITGLITNACAPGTSTVGIKLGYDVVLIEDATETISAEFKAEAVKGLKDCRVRVMDLTDWDIADPNRLRK</sequence>
<dbReference type="PANTHER" id="PTHR47849:SF8">
    <property type="entry name" value="LECTIN"/>
    <property type="match status" value="1"/>
</dbReference>
<dbReference type="Pfam" id="PF00857">
    <property type="entry name" value="Isochorismatase"/>
    <property type="match status" value="1"/>
</dbReference>
<evidence type="ECO:0000313" key="8">
    <source>
        <dbReference type="Proteomes" id="UP000076837"/>
    </source>
</evidence>
<dbReference type="GO" id="GO:0008061">
    <property type="term" value="F:chitin binding"/>
    <property type="evidence" value="ECO:0007669"/>
    <property type="project" value="UniProtKB-UniRule"/>
</dbReference>
<dbReference type="STRING" id="5454.A0A162ZYX2"/>
<feature type="disulfide bond" evidence="4">
    <location>
        <begin position="38"/>
        <end position="52"/>
    </location>
</feature>
<evidence type="ECO:0000256" key="4">
    <source>
        <dbReference type="PROSITE-ProRule" id="PRU00261"/>
    </source>
</evidence>
<dbReference type="InterPro" id="IPR001002">
    <property type="entry name" value="Chitin-bd_1"/>
</dbReference>
<protein>
    <submittedName>
        <fullName evidence="7">Chitin binding</fullName>
    </submittedName>
</protein>
<evidence type="ECO:0000256" key="5">
    <source>
        <dbReference type="SAM" id="SignalP"/>
    </source>
</evidence>
<evidence type="ECO:0000259" key="6">
    <source>
        <dbReference type="PROSITE" id="PS50941"/>
    </source>
</evidence>
<keyword evidence="8" id="KW-1185">Reference proteome</keyword>